<accession>A0A1I5KAU0</accession>
<keyword evidence="2" id="KW-0732">Signal</keyword>
<sequence>MIRPNTLRCAALLIACLPPVLAQAEEIDNQPAAASSLSPELEPVTSLLTHKVFMRTGYGPDETRLGEDRRTFFSLRYEPSYRWFSPEQRWAKWEAFGRLWLNYDTDPNALQDNEGNDENLSRRRHAYSEAREFYVRRNLLGDDPRFSATFGRQRFSDRFGIWWDDSIEAMRLDYNDSFASGFVAVAEKFYYYNSDDNRLDPRDKDIRYLMAEYAWRWHADHWIGARLLHEDDYSGSSPDDRQDFDGLRYGIFLRGDTRQLTSLVSDYQLEVVRLDGKQEITQNNGQRDRGDKRGWAVVGDVGKRVESLPWTPRVSLTAGLTDRPDDSGNDGFSLNRIQSDRRNDPFSYSSRLVSNLVSVNLSNLAFYGVGLETRPTDRSQLDVRLSDLRLRNASAQLPLRTTNEGVVRDTGSSHLGQVMDINHYWRMFPLAYDGKRIQLNTLTSLSYFRAGSALEIGDDYQVTLGITLTY</sequence>
<gene>
    <name evidence="4" type="ORF">SAMN05216601_102337</name>
</gene>
<feature type="chain" id="PRO_5010198658" evidence="2">
    <location>
        <begin position="25"/>
        <end position="470"/>
    </location>
</feature>
<evidence type="ECO:0000256" key="1">
    <source>
        <dbReference type="SAM" id="MobiDB-lite"/>
    </source>
</evidence>
<proteinExistence type="predicted"/>
<dbReference type="Gene3D" id="2.40.160.100">
    <property type="match status" value="1"/>
</dbReference>
<evidence type="ECO:0000259" key="3">
    <source>
        <dbReference type="Pfam" id="PF13372"/>
    </source>
</evidence>
<dbReference type="InterPro" id="IPR053728">
    <property type="entry name" value="Alginate_Permeability_Chnl"/>
</dbReference>
<dbReference type="Pfam" id="PF13372">
    <property type="entry name" value="Alginate_exp"/>
    <property type="match status" value="1"/>
</dbReference>
<dbReference type="EMBL" id="FOWP01000002">
    <property type="protein sequence ID" value="SFO82127.1"/>
    <property type="molecule type" value="Genomic_DNA"/>
</dbReference>
<dbReference type="Proteomes" id="UP000182400">
    <property type="component" value="Unassembled WGS sequence"/>
</dbReference>
<dbReference type="STRING" id="658457.SAMN05216601_102337"/>
<organism evidence="4 5">
    <name type="scientific">Ectopseudomonas composti</name>
    <dbReference type="NCBI Taxonomy" id="658457"/>
    <lineage>
        <taxon>Bacteria</taxon>
        <taxon>Pseudomonadati</taxon>
        <taxon>Pseudomonadota</taxon>
        <taxon>Gammaproteobacteria</taxon>
        <taxon>Pseudomonadales</taxon>
        <taxon>Pseudomonadaceae</taxon>
        <taxon>Ectopseudomonas</taxon>
    </lineage>
</organism>
<dbReference type="OrthoDB" id="6751118at2"/>
<reference evidence="4 5" key="1">
    <citation type="submission" date="2016-10" db="EMBL/GenBank/DDBJ databases">
        <authorList>
            <person name="de Groot N.N."/>
        </authorList>
    </citation>
    <scope>NUCLEOTIDE SEQUENCE [LARGE SCALE GENOMIC DNA]</scope>
    <source>
        <strain evidence="4 5">CCUG 59231</strain>
    </source>
</reference>
<protein>
    <submittedName>
        <fullName evidence="4">Alginate production protein</fullName>
    </submittedName>
</protein>
<dbReference type="RefSeq" id="WP_083413233.1">
    <property type="nucleotide sequence ID" value="NZ_FOWP01000002.1"/>
</dbReference>
<evidence type="ECO:0000256" key="2">
    <source>
        <dbReference type="SAM" id="SignalP"/>
    </source>
</evidence>
<feature type="region of interest" description="Disordered" evidence="1">
    <location>
        <begin position="316"/>
        <end position="336"/>
    </location>
</feature>
<evidence type="ECO:0000313" key="4">
    <source>
        <dbReference type="EMBL" id="SFO82127.1"/>
    </source>
</evidence>
<feature type="domain" description="Alginate export" evidence="3">
    <location>
        <begin position="55"/>
        <end position="430"/>
    </location>
</feature>
<name>A0A1I5KAU0_9GAMM</name>
<dbReference type="AlphaFoldDB" id="A0A1I5KAU0"/>
<feature type="signal peptide" evidence="2">
    <location>
        <begin position="1"/>
        <end position="24"/>
    </location>
</feature>
<evidence type="ECO:0000313" key="5">
    <source>
        <dbReference type="Proteomes" id="UP000182400"/>
    </source>
</evidence>
<dbReference type="InterPro" id="IPR025388">
    <property type="entry name" value="Alginate_export_dom"/>
</dbReference>